<proteinExistence type="predicted"/>
<keyword evidence="11" id="KW-1185">Reference proteome</keyword>
<feature type="domain" description="Protein kinase" evidence="9">
    <location>
        <begin position="4"/>
        <end position="344"/>
    </location>
</feature>
<keyword evidence="2" id="KW-0723">Serine/threonine-protein kinase</keyword>
<organism evidence="10 11">
    <name type="scientific">Oikopleura dioica</name>
    <name type="common">Tunicate</name>
    <dbReference type="NCBI Taxonomy" id="34765"/>
    <lineage>
        <taxon>Eukaryota</taxon>
        <taxon>Metazoa</taxon>
        <taxon>Chordata</taxon>
        <taxon>Tunicata</taxon>
        <taxon>Appendicularia</taxon>
        <taxon>Copelata</taxon>
        <taxon>Oikopleuridae</taxon>
        <taxon>Oikopleura</taxon>
    </lineage>
</organism>
<keyword evidence="5" id="KW-0418">Kinase</keyword>
<evidence type="ECO:0000256" key="7">
    <source>
        <dbReference type="ARBA" id="ARBA00047899"/>
    </source>
</evidence>
<dbReference type="InterPro" id="IPR016024">
    <property type="entry name" value="ARM-type_fold"/>
</dbReference>
<dbReference type="SMART" id="SM00220">
    <property type="entry name" value="S_TKc"/>
    <property type="match status" value="1"/>
</dbReference>
<keyword evidence="6" id="KW-0067">ATP-binding</keyword>
<dbReference type="InterPro" id="IPR011009">
    <property type="entry name" value="Kinase-like_dom_sf"/>
</dbReference>
<dbReference type="SUPFAM" id="SSF56112">
    <property type="entry name" value="Protein kinase-like (PK-like)"/>
    <property type="match status" value="1"/>
</dbReference>
<accession>A0ABN7TAF7</accession>
<dbReference type="PANTHER" id="PTHR24363">
    <property type="entry name" value="SERINE/THREONINE PROTEIN KINASE"/>
    <property type="match status" value="1"/>
</dbReference>
<dbReference type="Proteomes" id="UP001158576">
    <property type="component" value="Chromosome 2"/>
</dbReference>
<evidence type="ECO:0000256" key="8">
    <source>
        <dbReference type="ARBA" id="ARBA00048679"/>
    </source>
</evidence>
<dbReference type="Pfam" id="PF00069">
    <property type="entry name" value="Pkinase"/>
    <property type="match status" value="1"/>
</dbReference>
<evidence type="ECO:0000259" key="9">
    <source>
        <dbReference type="PROSITE" id="PS50011"/>
    </source>
</evidence>
<keyword evidence="4" id="KW-0547">Nucleotide-binding</keyword>
<keyword evidence="3" id="KW-0808">Transferase</keyword>
<name>A0ABN7TAF7_OIKDI</name>
<sequence>MEKYEEIKKLGKGAQASCYLVKHKAEGKEYVLKKIECDDEGAARKAFQEAMALNELRHQSVCGYKEFFVFWDKKTSAMYVCIIMENYPKGDLSRILTNRRGKKQLIELPILQKWTGQMLSGLAYIHAKNIIHRDLKPSNIFLRNDLTLAIGDFGVATLMDDKRTKTRTTVGSVNWMAPEVFERPYDDRSDIWSFGCILLEMVTCSILDQKEVRELLFEIKKEDNSLTKVLAKDLCKSPFGAAALKSSGISSSATSDKTETNAKIPAPKADLNLKDSMAYLEKYYKSSSAATAILPRISFFTKSEKLTQYSRPLLLTMLSHKENDAIVIQCLKLLQFGCVTSELLRPLYSIVRTSKCKDVVNESMIILSQLNSEKSIATIGSLGFIHEICLFIKKYKSEKEVFKNCVKALWSACVNESNAELASQENVLPDVFDGASKFKSDALVTAEVVSLYWALSLEDACEKQILESAVPGIFLALQLHKKDVKVVRACFMALTSIASCGEAACAKILNPSSTEKKVNGLMVFVTVVKEQASDKQGMEEFVLLIDEMIQEKSIKEQMKKCSALKAELKKIQTYHKNIEKLSEIIAAL</sequence>
<dbReference type="Gene3D" id="1.25.10.10">
    <property type="entry name" value="Leucine-rich Repeat Variant"/>
    <property type="match status" value="1"/>
</dbReference>
<evidence type="ECO:0000256" key="5">
    <source>
        <dbReference type="ARBA" id="ARBA00022777"/>
    </source>
</evidence>
<dbReference type="PANTHER" id="PTHR24363:SF0">
    <property type="entry name" value="SERINE_THREONINE KINASE LIKE DOMAIN CONTAINING 1"/>
    <property type="match status" value="1"/>
</dbReference>
<dbReference type="EC" id="2.7.11.1" evidence="1"/>
<dbReference type="InterPro" id="IPR008271">
    <property type="entry name" value="Ser/Thr_kinase_AS"/>
</dbReference>
<evidence type="ECO:0000256" key="6">
    <source>
        <dbReference type="ARBA" id="ARBA00022840"/>
    </source>
</evidence>
<dbReference type="PROSITE" id="PS00108">
    <property type="entry name" value="PROTEIN_KINASE_ST"/>
    <property type="match status" value="1"/>
</dbReference>
<dbReference type="InterPro" id="IPR011989">
    <property type="entry name" value="ARM-like"/>
</dbReference>
<evidence type="ECO:0000313" key="11">
    <source>
        <dbReference type="Proteomes" id="UP001158576"/>
    </source>
</evidence>
<gene>
    <name evidence="10" type="ORF">OKIOD_LOCUS16452</name>
</gene>
<protein>
    <recommendedName>
        <fullName evidence="1">non-specific serine/threonine protein kinase</fullName>
        <ecNumber evidence="1">2.7.11.1</ecNumber>
    </recommendedName>
</protein>
<evidence type="ECO:0000256" key="1">
    <source>
        <dbReference type="ARBA" id="ARBA00012513"/>
    </source>
</evidence>
<comment type="catalytic activity">
    <reaction evidence="8">
        <text>L-seryl-[protein] + ATP = O-phospho-L-seryl-[protein] + ADP + H(+)</text>
        <dbReference type="Rhea" id="RHEA:17989"/>
        <dbReference type="Rhea" id="RHEA-COMP:9863"/>
        <dbReference type="Rhea" id="RHEA-COMP:11604"/>
        <dbReference type="ChEBI" id="CHEBI:15378"/>
        <dbReference type="ChEBI" id="CHEBI:29999"/>
        <dbReference type="ChEBI" id="CHEBI:30616"/>
        <dbReference type="ChEBI" id="CHEBI:83421"/>
        <dbReference type="ChEBI" id="CHEBI:456216"/>
        <dbReference type="EC" id="2.7.11.1"/>
    </reaction>
</comment>
<dbReference type="EMBL" id="OU015567">
    <property type="protein sequence ID" value="CAG5113597.1"/>
    <property type="molecule type" value="Genomic_DNA"/>
</dbReference>
<evidence type="ECO:0000256" key="2">
    <source>
        <dbReference type="ARBA" id="ARBA00022527"/>
    </source>
</evidence>
<dbReference type="Gene3D" id="1.10.510.10">
    <property type="entry name" value="Transferase(Phosphotransferase) domain 1"/>
    <property type="match status" value="1"/>
</dbReference>
<evidence type="ECO:0000256" key="3">
    <source>
        <dbReference type="ARBA" id="ARBA00022679"/>
    </source>
</evidence>
<dbReference type="PROSITE" id="PS50011">
    <property type="entry name" value="PROTEIN_KINASE_DOM"/>
    <property type="match status" value="1"/>
</dbReference>
<reference evidence="10 11" key="1">
    <citation type="submission" date="2021-04" db="EMBL/GenBank/DDBJ databases">
        <authorList>
            <person name="Bliznina A."/>
        </authorList>
    </citation>
    <scope>NUCLEOTIDE SEQUENCE [LARGE SCALE GENOMIC DNA]</scope>
</reference>
<comment type="catalytic activity">
    <reaction evidence="7">
        <text>L-threonyl-[protein] + ATP = O-phospho-L-threonyl-[protein] + ADP + H(+)</text>
        <dbReference type="Rhea" id="RHEA:46608"/>
        <dbReference type="Rhea" id="RHEA-COMP:11060"/>
        <dbReference type="Rhea" id="RHEA-COMP:11605"/>
        <dbReference type="ChEBI" id="CHEBI:15378"/>
        <dbReference type="ChEBI" id="CHEBI:30013"/>
        <dbReference type="ChEBI" id="CHEBI:30616"/>
        <dbReference type="ChEBI" id="CHEBI:61977"/>
        <dbReference type="ChEBI" id="CHEBI:456216"/>
        <dbReference type="EC" id="2.7.11.1"/>
    </reaction>
</comment>
<dbReference type="InterPro" id="IPR000719">
    <property type="entry name" value="Prot_kinase_dom"/>
</dbReference>
<evidence type="ECO:0000256" key="4">
    <source>
        <dbReference type="ARBA" id="ARBA00022741"/>
    </source>
</evidence>
<dbReference type="SUPFAM" id="SSF48371">
    <property type="entry name" value="ARM repeat"/>
    <property type="match status" value="1"/>
</dbReference>
<evidence type="ECO:0000313" key="10">
    <source>
        <dbReference type="EMBL" id="CAG5113597.1"/>
    </source>
</evidence>